<dbReference type="EMBL" id="CP062983">
    <property type="protein sequence ID" value="QPC82756.1"/>
    <property type="molecule type" value="Genomic_DNA"/>
</dbReference>
<sequence length="155" mass="15626">MNSSMTFGLIVAIGAGIAIGLQGLFTNITGQMIGPLRGGLAIHIGGALIGAAMVLVVTALRPAEQAIEITPRLITFSLLAGAAGMLILMGVATAFPLIGQVAGQGTLIFAQMAVAVVIDMLGLAGGEPIPLDGRRILGLIVVAIGTYLLLPQQSN</sequence>
<evidence type="ECO:0000313" key="2">
    <source>
        <dbReference type="EMBL" id="QPC82756.1"/>
    </source>
</evidence>
<proteinExistence type="predicted"/>
<reference evidence="2 3" key="1">
    <citation type="submission" date="2020-02" db="EMBL/GenBank/DDBJ databases">
        <authorList>
            <person name="Zheng R.K."/>
            <person name="Sun C.M."/>
        </authorList>
    </citation>
    <scope>NUCLEOTIDE SEQUENCE [LARGE SCALE GENOMIC DNA]</scope>
    <source>
        <strain evidence="3">rifampicinis</strain>
    </source>
</reference>
<keyword evidence="3" id="KW-1185">Reference proteome</keyword>
<evidence type="ECO:0000313" key="3">
    <source>
        <dbReference type="Proteomes" id="UP000594468"/>
    </source>
</evidence>
<dbReference type="RefSeq" id="WP_195170825.1">
    <property type="nucleotide sequence ID" value="NZ_CP062983.1"/>
</dbReference>
<feature type="transmembrane region" description="Helical" evidence="1">
    <location>
        <begin position="40"/>
        <end position="61"/>
    </location>
</feature>
<keyword evidence="1" id="KW-0812">Transmembrane</keyword>
<dbReference type="InterPro" id="IPR006750">
    <property type="entry name" value="YdcZ"/>
</dbReference>
<feature type="transmembrane region" description="Helical" evidence="1">
    <location>
        <begin position="73"/>
        <end position="95"/>
    </location>
</feature>
<feature type="transmembrane region" description="Helical" evidence="1">
    <location>
        <begin position="101"/>
        <end position="124"/>
    </location>
</feature>
<dbReference type="Proteomes" id="UP000594468">
    <property type="component" value="Chromosome"/>
</dbReference>
<evidence type="ECO:0000256" key="1">
    <source>
        <dbReference type="SAM" id="Phobius"/>
    </source>
</evidence>
<accession>A0A7S8IEM9</accession>
<dbReference type="AlphaFoldDB" id="A0A7S8IEM9"/>
<keyword evidence="1" id="KW-0472">Membrane</keyword>
<feature type="transmembrane region" description="Helical" evidence="1">
    <location>
        <begin position="7"/>
        <end position="28"/>
    </location>
</feature>
<protein>
    <submittedName>
        <fullName evidence="2">DMT family transporter</fullName>
    </submittedName>
</protein>
<keyword evidence="1" id="KW-1133">Transmembrane helix</keyword>
<dbReference type="KEGG" id="pmet:G4Y79_24240"/>
<dbReference type="Pfam" id="PF04657">
    <property type="entry name" value="DMT_YdcZ"/>
    <property type="match status" value="1"/>
</dbReference>
<feature type="transmembrane region" description="Helical" evidence="1">
    <location>
        <begin position="136"/>
        <end position="154"/>
    </location>
</feature>
<organism evidence="2 3">
    <name type="scientific">Phototrophicus methaneseepsis</name>
    <dbReference type="NCBI Taxonomy" id="2710758"/>
    <lineage>
        <taxon>Bacteria</taxon>
        <taxon>Bacillati</taxon>
        <taxon>Chloroflexota</taxon>
        <taxon>Candidatus Thermofontia</taxon>
        <taxon>Phototrophicales</taxon>
        <taxon>Phototrophicaceae</taxon>
        <taxon>Phototrophicus</taxon>
    </lineage>
</organism>
<name>A0A7S8IEM9_9CHLR</name>
<gene>
    <name evidence="2" type="ORF">G4Y79_24240</name>
</gene>